<evidence type="ECO:0000256" key="4">
    <source>
        <dbReference type="ARBA" id="ARBA00022825"/>
    </source>
</evidence>
<dbReference type="InterPro" id="IPR000209">
    <property type="entry name" value="Peptidase_S8/S53_dom"/>
</dbReference>
<dbReference type="PRINTS" id="PR00723">
    <property type="entry name" value="SUBTILISIN"/>
</dbReference>
<dbReference type="InterPro" id="IPR023828">
    <property type="entry name" value="Peptidase_S8_Ser-AS"/>
</dbReference>
<dbReference type="Pfam" id="PF00082">
    <property type="entry name" value="Peptidase_S8"/>
    <property type="match status" value="1"/>
</dbReference>
<dbReference type="RefSeq" id="WP_092908555.1">
    <property type="nucleotide sequence ID" value="NZ_FOUZ01000009.1"/>
</dbReference>
<dbReference type="Gene3D" id="3.40.50.200">
    <property type="entry name" value="Peptidase S8/S53 domain"/>
    <property type="match status" value="1"/>
</dbReference>
<dbReference type="GO" id="GO:0006508">
    <property type="term" value="P:proteolysis"/>
    <property type="evidence" value="ECO:0007669"/>
    <property type="project" value="UniProtKB-KW"/>
</dbReference>
<evidence type="ECO:0000259" key="7">
    <source>
        <dbReference type="Pfam" id="PF00082"/>
    </source>
</evidence>
<evidence type="ECO:0000313" key="8">
    <source>
        <dbReference type="EMBL" id="SFN28381.1"/>
    </source>
</evidence>
<feature type="active site" description="Charge relay system" evidence="5">
    <location>
        <position position="399"/>
    </location>
</feature>
<dbReference type="SUPFAM" id="SSF52743">
    <property type="entry name" value="Subtilisin-like"/>
    <property type="match status" value="1"/>
</dbReference>
<organism evidence="8 9">
    <name type="scientific">Algoriella xinjiangensis</name>
    <dbReference type="NCBI Taxonomy" id="684065"/>
    <lineage>
        <taxon>Bacteria</taxon>
        <taxon>Pseudomonadati</taxon>
        <taxon>Bacteroidota</taxon>
        <taxon>Flavobacteriia</taxon>
        <taxon>Flavobacteriales</taxon>
        <taxon>Weeksellaceae</taxon>
        <taxon>Algoriella</taxon>
    </lineage>
</organism>
<dbReference type="STRING" id="684065.SAMN05421738_109140"/>
<keyword evidence="6" id="KW-0472">Membrane</keyword>
<sequence length="446" mass="50806">MKVKINYPFYYYFAIIFFVIISVFFWWIVFNNFSNGRYFSQQEIDYRQDKSVHVLQPINQNDLIIDSIANRRIVSNLVNIALKNKSKDIYQFANELKKVYKDSTYQIVYLDSVINRLQVKLPDLDREIFKNEVKKNMKNDSLLVWDEMIFESTNNNVIINNEEAPFMNQIDIQNAWRTTLGTKKTIIAVIDNGFDTQHESLRGKDIKSYNVISKTNQVNPSSQNHGTHVASIAVGNSNSYQGICPNCSYMPIKVEDENGNMSMSYVIDAILYAVKNKAAVINLSLGSEIPLELGNLSLQQQKEVINSDASDLQEFWNDLFLYANERNSICVIAAGNSSVLTGLDAFQRSKQTIKVGTVSRKNTIASFSNFGDYNTIYAPGEEIYGAKPNNQYEYLDGTSMSAPIVSGFIGLIKSKFPNYKFDDVMSLLMKNTEIVNNITQLRIKSI</sequence>
<feature type="active site" description="Charge relay system" evidence="5">
    <location>
        <position position="225"/>
    </location>
</feature>
<keyword evidence="6" id="KW-0812">Transmembrane</keyword>
<dbReference type="OrthoDB" id="9798386at2"/>
<evidence type="ECO:0000256" key="1">
    <source>
        <dbReference type="ARBA" id="ARBA00011073"/>
    </source>
</evidence>
<feature type="domain" description="Peptidase S8/S53" evidence="7">
    <location>
        <begin position="183"/>
        <end position="432"/>
    </location>
</feature>
<dbReference type="GO" id="GO:0004252">
    <property type="term" value="F:serine-type endopeptidase activity"/>
    <property type="evidence" value="ECO:0007669"/>
    <property type="project" value="UniProtKB-UniRule"/>
</dbReference>
<keyword evidence="3 5" id="KW-0378">Hydrolase</keyword>
<dbReference type="PROSITE" id="PS51892">
    <property type="entry name" value="SUBTILASE"/>
    <property type="match status" value="1"/>
</dbReference>
<dbReference type="PANTHER" id="PTHR43806:SF11">
    <property type="entry name" value="CEREVISIN-RELATED"/>
    <property type="match status" value="1"/>
</dbReference>
<comment type="similarity">
    <text evidence="1 5">Belongs to the peptidase S8 family.</text>
</comment>
<dbReference type="PANTHER" id="PTHR43806">
    <property type="entry name" value="PEPTIDASE S8"/>
    <property type="match status" value="1"/>
</dbReference>
<dbReference type="PROSITE" id="PS00137">
    <property type="entry name" value="SUBTILASE_HIS"/>
    <property type="match status" value="1"/>
</dbReference>
<name>A0A1I4XR96_9FLAO</name>
<dbReference type="InterPro" id="IPR036852">
    <property type="entry name" value="Peptidase_S8/S53_dom_sf"/>
</dbReference>
<keyword evidence="6" id="KW-1133">Transmembrane helix</keyword>
<dbReference type="Proteomes" id="UP000199149">
    <property type="component" value="Unassembled WGS sequence"/>
</dbReference>
<keyword evidence="9" id="KW-1185">Reference proteome</keyword>
<evidence type="ECO:0000256" key="2">
    <source>
        <dbReference type="ARBA" id="ARBA00022670"/>
    </source>
</evidence>
<evidence type="ECO:0000256" key="6">
    <source>
        <dbReference type="SAM" id="Phobius"/>
    </source>
</evidence>
<evidence type="ECO:0000313" key="9">
    <source>
        <dbReference type="Proteomes" id="UP000199149"/>
    </source>
</evidence>
<dbReference type="InterPro" id="IPR022398">
    <property type="entry name" value="Peptidase_S8_His-AS"/>
</dbReference>
<evidence type="ECO:0000256" key="5">
    <source>
        <dbReference type="PROSITE-ProRule" id="PRU01240"/>
    </source>
</evidence>
<evidence type="ECO:0000256" key="3">
    <source>
        <dbReference type="ARBA" id="ARBA00022801"/>
    </source>
</evidence>
<dbReference type="PROSITE" id="PS00138">
    <property type="entry name" value="SUBTILASE_SER"/>
    <property type="match status" value="1"/>
</dbReference>
<feature type="active site" description="Charge relay system" evidence="5">
    <location>
        <position position="191"/>
    </location>
</feature>
<dbReference type="EMBL" id="FOUZ01000009">
    <property type="protein sequence ID" value="SFN28381.1"/>
    <property type="molecule type" value="Genomic_DNA"/>
</dbReference>
<accession>A0A1I4XR96</accession>
<protein>
    <submittedName>
        <fullName evidence="8">Subtilase family protein</fullName>
    </submittedName>
</protein>
<dbReference type="InterPro" id="IPR050131">
    <property type="entry name" value="Peptidase_S8_subtilisin-like"/>
</dbReference>
<gene>
    <name evidence="8" type="ORF">SAMN05421738_109140</name>
</gene>
<keyword evidence="2 5" id="KW-0645">Protease</keyword>
<dbReference type="InterPro" id="IPR015500">
    <property type="entry name" value="Peptidase_S8_subtilisin-rel"/>
</dbReference>
<reference evidence="9" key="1">
    <citation type="submission" date="2016-10" db="EMBL/GenBank/DDBJ databases">
        <authorList>
            <person name="Varghese N."/>
            <person name="Submissions S."/>
        </authorList>
    </citation>
    <scope>NUCLEOTIDE SEQUENCE [LARGE SCALE GENOMIC DNA]</scope>
    <source>
        <strain evidence="9">XJ109</strain>
    </source>
</reference>
<keyword evidence="4 5" id="KW-0720">Serine protease</keyword>
<proteinExistence type="inferred from homology"/>
<dbReference type="AlphaFoldDB" id="A0A1I4XR96"/>
<feature type="transmembrane region" description="Helical" evidence="6">
    <location>
        <begin position="9"/>
        <end position="30"/>
    </location>
</feature>